<dbReference type="EMBL" id="JAODWD010000007">
    <property type="protein sequence ID" value="MCT7661890.1"/>
    <property type="molecule type" value="Genomic_DNA"/>
</dbReference>
<keyword evidence="3" id="KW-1185">Reference proteome</keyword>
<organism evidence="2 3">
    <name type="scientific">Mycobacterium deserti</name>
    <dbReference type="NCBI Taxonomy" id="2978347"/>
    <lineage>
        <taxon>Bacteria</taxon>
        <taxon>Bacillati</taxon>
        <taxon>Actinomycetota</taxon>
        <taxon>Actinomycetes</taxon>
        <taxon>Mycobacteriales</taxon>
        <taxon>Mycobacteriaceae</taxon>
        <taxon>Mycobacterium</taxon>
    </lineage>
</organism>
<name>A0ABT2MLF5_9MYCO</name>
<feature type="signal peptide" evidence="1">
    <location>
        <begin position="1"/>
        <end position="29"/>
    </location>
</feature>
<dbReference type="Proteomes" id="UP001206639">
    <property type="component" value="Unassembled WGS sequence"/>
</dbReference>
<dbReference type="RefSeq" id="WP_260995962.1">
    <property type="nucleotide sequence ID" value="NZ_JAODWD010000007.1"/>
</dbReference>
<feature type="chain" id="PRO_5046506793" description="Lipoprotein LppJ" evidence="1">
    <location>
        <begin position="30"/>
        <end position="181"/>
    </location>
</feature>
<protein>
    <recommendedName>
        <fullName evidence="4">Lipoprotein LppJ</fullName>
    </recommendedName>
</protein>
<accession>A0ABT2MLF5</accession>
<proteinExistence type="predicted"/>
<keyword evidence="1" id="KW-0732">Signal</keyword>
<evidence type="ECO:0008006" key="4">
    <source>
        <dbReference type="Google" id="ProtNLM"/>
    </source>
</evidence>
<evidence type="ECO:0000256" key="1">
    <source>
        <dbReference type="SAM" id="SignalP"/>
    </source>
</evidence>
<sequence length="181" mass="18892">MNDSTHWIRTRQSRALIGAALAMSLALGAAFVAVNDPPPDAPAQHGAALSDAQAAAQVVDAAREIVATAGLREATGGYTFMSCSTGDEPPYQAALYMSFAVPQATSAQYLDGVASAMAADGWAVSAVVGEHFGHKLTLGGVISDISRNPEKPGFATMRLYGECRNIADHRDDNPAWTDVSL</sequence>
<comment type="caution">
    <text evidence="2">The sequence shown here is derived from an EMBL/GenBank/DDBJ whole genome shotgun (WGS) entry which is preliminary data.</text>
</comment>
<reference evidence="3" key="1">
    <citation type="submission" date="2023-07" db="EMBL/GenBank/DDBJ databases">
        <authorList>
            <person name="Deng Y."/>
            <person name="Zhang Y.-Q."/>
        </authorList>
    </citation>
    <scope>NUCLEOTIDE SEQUENCE [LARGE SCALE GENOMIC DNA]</scope>
    <source>
        <strain evidence="3">CPCC 205710</strain>
    </source>
</reference>
<gene>
    <name evidence="2" type="ORF">N4S67_26185</name>
</gene>
<evidence type="ECO:0000313" key="2">
    <source>
        <dbReference type="EMBL" id="MCT7661890.1"/>
    </source>
</evidence>
<evidence type="ECO:0000313" key="3">
    <source>
        <dbReference type="Proteomes" id="UP001206639"/>
    </source>
</evidence>